<evidence type="ECO:0000256" key="4">
    <source>
        <dbReference type="ARBA" id="ARBA00022692"/>
    </source>
</evidence>
<feature type="transmembrane region" description="Helical" evidence="7">
    <location>
        <begin position="318"/>
        <end position="338"/>
    </location>
</feature>
<proteinExistence type="inferred from homology"/>
<keyword evidence="4 7" id="KW-0812">Transmembrane</keyword>
<feature type="transmembrane region" description="Helical" evidence="7">
    <location>
        <begin position="239"/>
        <end position="259"/>
    </location>
</feature>
<dbReference type="Gene3D" id="2.30.30.60">
    <property type="match status" value="1"/>
</dbReference>
<feature type="non-terminal residue" evidence="11">
    <location>
        <position position="1"/>
    </location>
</feature>
<dbReference type="SUPFAM" id="SSF82689">
    <property type="entry name" value="Mechanosensitive channel protein MscS (YggB), C-terminal domain"/>
    <property type="match status" value="1"/>
</dbReference>
<evidence type="ECO:0000259" key="10">
    <source>
        <dbReference type="Pfam" id="PF21082"/>
    </source>
</evidence>
<feature type="chain" id="PRO_5027981551" evidence="8">
    <location>
        <begin position="26"/>
        <end position="781"/>
    </location>
</feature>
<dbReference type="InterPro" id="IPR010920">
    <property type="entry name" value="LSM_dom_sf"/>
</dbReference>
<protein>
    <submittedName>
        <fullName evidence="11">Small-conductance mechanosensitive channel</fullName>
    </submittedName>
</protein>
<feature type="transmembrane region" description="Helical" evidence="7">
    <location>
        <begin position="582"/>
        <end position="611"/>
    </location>
</feature>
<evidence type="ECO:0000256" key="3">
    <source>
        <dbReference type="ARBA" id="ARBA00022475"/>
    </source>
</evidence>
<gene>
    <name evidence="11" type="ORF">HELGO_WM42130</name>
</gene>
<dbReference type="SUPFAM" id="SSF50182">
    <property type="entry name" value="Sm-like ribonucleoproteins"/>
    <property type="match status" value="1"/>
</dbReference>
<keyword evidence="8" id="KW-0732">Signal</keyword>
<dbReference type="EMBL" id="CACVAV010000225">
    <property type="protein sequence ID" value="CAA6813890.1"/>
    <property type="molecule type" value="Genomic_DNA"/>
</dbReference>
<dbReference type="PANTHER" id="PTHR30347:SF1">
    <property type="entry name" value="MECHANOSENSITIVE CHANNEL MSCK"/>
    <property type="match status" value="1"/>
</dbReference>
<dbReference type="Gene3D" id="3.30.70.100">
    <property type="match status" value="1"/>
</dbReference>
<feature type="transmembrane region" description="Helical" evidence="7">
    <location>
        <begin position="382"/>
        <end position="401"/>
    </location>
</feature>
<keyword evidence="6 7" id="KW-0472">Membrane</keyword>
<evidence type="ECO:0000256" key="7">
    <source>
        <dbReference type="SAM" id="Phobius"/>
    </source>
</evidence>
<evidence type="ECO:0000256" key="1">
    <source>
        <dbReference type="ARBA" id="ARBA00004651"/>
    </source>
</evidence>
<dbReference type="Pfam" id="PF21082">
    <property type="entry name" value="MS_channel_3rd"/>
    <property type="match status" value="1"/>
</dbReference>
<dbReference type="InterPro" id="IPR049278">
    <property type="entry name" value="MS_channel_C"/>
</dbReference>
<feature type="domain" description="Mechanosensitive ion channel MscS" evidence="9">
    <location>
        <begin position="598"/>
        <end position="663"/>
    </location>
</feature>
<dbReference type="InterPro" id="IPR011014">
    <property type="entry name" value="MscS_channel_TM-2"/>
</dbReference>
<evidence type="ECO:0000259" key="9">
    <source>
        <dbReference type="Pfam" id="PF00924"/>
    </source>
</evidence>
<feature type="transmembrane region" description="Helical" evidence="7">
    <location>
        <begin position="407"/>
        <end position="426"/>
    </location>
</feature>
<comment type="similarity">
    <text evidence="2">Belongs to the MscS (TC 1.A.23) family.</text>
</comment>
<feature type="transmembrane region" description="Helical" evidence="7">
    <location>
        <begin position="198"/>
        <end position="218"/>
    </location>
</feature>
<evidence type="ECO:0000313" key="11">
    <source>
        <dbReference type="EMBL" id="CAA6813890.1"/>
    </source>
</evidence>
<dbReference type="GO" id="GO:0008381">
    <property type="term" value="F:mechanosensitive monoatomic ion channel activity"/>
    <property type="evidence" value="ECO:0007669"/>
    <property type="project" value="UniProtKB-ARBA"/>
</dbReference>
<evidence type="ECO:0000256" key="8">
    <source>
        <dbReference type="SAM" id="SignalP"/>
    </source>
</evidence>
<evidence type="ECO:0000256" key="6">
    <source>
        <dbReference type="ARBA" id="ARBA00023136"/>
    </source>
</evidence>
<dbReference type="Gene3D" id="1.10.287.1260">
    <property type="match status" value="1"/>
</dbReference>
<dbReference type="InterPro" id="IPR006685">
    <property type="entry name" value="MscS_channel_2nd"/>
</dbReference>
<accession>A0A6S6STL0</accession>
<feature type="transmembrane region" description="Helical" evidence="7">
    <location>
        <begin position="458"/>
        <end position="485"/>
    </location>
</feature>
<comment type="subcellular location">
    <subcellularLocation>
        <location evidence="1">Cell membrane</location>
        <topology evidence="1">Multi-pass membrane protein</topology>
    </subcellularLocation>
</comment>
<feature type="transmembrane region" description="Helical" evidence="7">
    <location>
        <begin position="279"/>
        <end position="297"/>
    </location>
</feature>
<sequence>TKLRLITICLWFLGCFLLIPTSGLAADSPATPGAEAPSLGDYTRQIDHAETRFKSDQTDTEALKEISKETLVTTTYAKGCITENEAKLQKIDGTMETLGAVEVNTKDAMAVPRRELEQQKKDIEKVLAQCRLLSLRGNDLLTQMQKAEQDAIKQLLFAKTPSLLHYSMGIVSQPLSLKQEAVDVMQALVNLPVDRDTLFSALIYGLLGALVGLFWSLYTQNYTKTKPSNLVKTSPALATVWNSIIRVSPGLLMFGLIYLRFLYSPAGVEAVNDQSVDSIALSLLVFTISYTILRAMLKPNSNLEGFAPLIPNTSRKLFYWWRLLLVTTLLGALFHSAIFDTEPPGNLVGLIRISLGTMVGLALMRVVWLLRKHLPIVKRLHLNFLSIAVLLVAIGALGWGYNNFSAFLFQGVFGTLFILLLGWLLIRIPVEIFDSMDAGACSWQKKLRKRMSLANDQIVPGLIWLRLVHMLVAGSVIIVALLRLWGMSEQRFNLLKADIISGFQIGEFTLEPLSILSGFLILSFGILLTQFIKRSLSQNWLERTNLSRGAREATVTITGYTGITLAFFMGLSAAGIDFSNLAIIAGALSLGIGFGLQNIVNNFISGLILLFERPIRRGDWIRAGTSEGYVKDISIRSTVIHTFDRADIIVPNSELISNQVTNMMLNNQFGRIIIPVRVAYGTNTELVIDTLRGVAEINPNVLREEGKLQIQTFFRSFGETAMNFELRVHIKEVENIMVITSELNLAIDKAFRKAGIEIPLPRQIVYLERSAAAGNGGDAPS</sequence>
<dbReference type="Pfam" id="PF00924">
    <property type="entry name" value="MS_channel_2nd"/>
    <property type="match status" value="1"/>
</dbReference>
<evidence type="ECO:0000256" key="2">
    <source>
        <dbReference type="ARBA" id="ARBA00008017"/>
    </source>
</evidence>
<dbReference type="SUPFAM" id="SSF82861">
    <property type="entry name" value="Mechanosensitive channel protein MscS (YggB), transmembrane region"/>
    <property type="match status" value="1"/>
</dbReference>
<dbReference type="PANTHER" id="PTHR30347">
    <property type="entry name" value="POTASSIUM CHANNEL RELATED"/>
    <property type="match status" value="1"/>
</dbReference>
<dbReference type="InterPro" id="IPR011066">
    <property type="entry name" value="MscS_channel_C_sf"/>
</dbReference>
<feature type="domain" description="Mechanosensitive ion channel MscS C-terminal" evidence="10">
    <location>
        <begin position="674"/>
        <end position="758"/>
    </location>
</feature>
<evidence type="ECO:0000256" key="5">
    <source>
        <dbReference type="ARBA" id="ARBA00022989"/>
    </source>
</evidence>
<feature type="transmembrane region" description="Helical" evidence="7">
    <location>
        <begin position="513"/>
        <end position="532"/>
    </location>
</feature>
<organism evidence="11">
    <name type="scientific">uncultured Thiotrichaceae bacterium</name>
    <dbReference type="NCBI Taxonomy" id="298394"/>
    <lineage>
        <taxon>Bacteria</taxon>
        <taxon>Pseudomonadati</taxon>
        <taxon>Pseudomonadota</taxon>
        <taxon>Gammaproteobacteria</taxon>
        <taxon>Thiotrichales</taxon>
        <taxon>Thiotrichaceae</taxon>
        <taxon>environmental samples</taxon>
    </lineage>
</organism>
<dbReference type="InterPro" id="IPR052702">
    <property type="entry name" value="MscS-like_channel"/>
</dbReference>
<keyword evidence="3" id="KW-1003">Cell membrane</keyword>
<keyword evidence="5 7" id="KW-1133">Transmembrane helix</keyword>
<dbReference type="InterPro" id="IPR023408">
    <property type="entry name" value="MscS_beta-dom_sf"/>
</dbReference>
<feature type="transmembrane region" description="Helical" evidence="7">
    <location>
        <begin position="553"/>
        <end position="576"/>
    </location>
</feature>
<feature type="signal peptide" evidence="8">
    <location>
        <begin position="1"/>
        <end position="25"/>
    </location>
</feature>
<dbReference type="GO" id="GO:0005886">
    <property type="term" value="C:plasma membrane"/>
    <property type="evidence" value="ECO:0007669"/>
    <property type="project" value="UniProtKB-SubCell"/>
</dbReference>
<feature type="transmembrane region" description="Helical" evidence="7">
    <location>
        <begin position="350"/>
        <end position="370"/>
    </location>
</feature>
<reference evidence="11" key="1">
    <citation type="submission" date="2020-01" db="EMBL/GenBank/DDBJ databases">
        <authorList>
            <person name="Meier V. D."/>
            <person name="Meier V D."/>
        </authorList>
    </citation>
    <scope>NUCLEOTIDE SEQUENCE</scope>
    <source>
        <strain evidence="11">HLG_WM_MAG_08</strain>
    </source>
</reference>
<name>A0A6S6STL0_9GAMM</name>
<dbReference type="AlphaFoldDB" id="A0A6S6STL0"/>